<feature type="non-terminal residue" evidence="3">
    <location>
        <position position="1"/>
    </location>
</feature>
<gene>
    <name evidence="3" type="ORF">g.48462</name>
</gene>
<evidence type="ECO:0000256" key="1">
    <source>
        <dbReference type="SAM" id="MobiDB-lite"/>
    </source>
</evidence>
<dbReference type="EMBL" id="GECZ01022938">
    <property type="protein sequence ID" value="JAS46831.1"/>
    <property type="molecule type" value="Transcribed_RNA"/>
</dbReference>
<dbReference type="AlphaFoldDB" id="A0A1B6F9F7"/>
<reference evidence="3" key="1">
    <citation type="submission" date="2015-11" db="EMBL/GenBank/DDBJ databases">
        <title>De novo transcriptome assembly of four potential Pierce s Disease insect vectors from Arizona vineyards.</title>
        <authorList>
            <person name="Tassone E.E."/>
        </authorList>
    </citation>
    <scope>NUCLEOTIDE SEQUENCE</scope>
</reference>
<feature type="non-terminal residue" evidence="3">
    <location>
        <position position="417"/>
    </location>
</feature>
<accession>A0A1B6F9F7</accession>
<feature type="region of interest" description="Disordered" evidence="1">
    <location>
        <begin position="1"/>
        <end position="23"/>
    </location>
</feature>
<name>A0A1B6F9F7_9HEMI</name>
<evidence type="ECO:0000259" key="2">
    <source>
        <dbReference type="Pfam" id="PF25273"/>
    </source>
</evidence>
<feature type="domain" description="DUF7869" evidence="2">
    <location>
        <begin position="258"/>
        <end position="362"/>
    </location>
</feature>
<dbReference type="Pfam" id="PF25273">
    <property type="entry name" value="DUF7869"/>
    <property type="match status" value="1"/>
</dbReference>
<evidence type="ECO:0000313" key="3">
    <source>
        <dbReference type="EMBL" id="JAS46831.1"/>
    </source>
</evidence>
<organism evidence="3">
    <name type="scientific">Cuerna arida</name>
    <dbReference type="NCBI Taxonomy" id="1464854"/>
    <lineage>
        <taxon>Eukaryota</taxon>
        <taxon>Metazoa</taxon>
        <taxon>Ecdysozoa</taxon>
        <taxon>Arthropoda</taxon>
        <taxon>Hexapoda</taxon>
        <taxon>Insecta</taxon>
        <taxon>Pterygota</taxon>
        <taxon>Neoptera</taxon>
        <taxon>Paraneoptera</taxon>
        <taxon>Hemiptera</taxon>
        <taxon>Auchenorrhyncha</taxon>
        <taxon>Membracoidea</taxon>
        <taxon>Cicadellidae</taxon>
        <taxon>Cicadellinae</taxon>
        <taxon>Proconiini</taxon>
        <taxon>Cuerna</taxon>
    </lineage>
</organism>
<dbReference type="InterPro" id="IPR057191">
    <property type="entry name" value="DUF7869"/>
</dbReference>
<dbReference type="PANTHER" id="PTHR10773">
    <property type="entry name" value="DNA-DIRECTED RNA POLYMERASES I, II, AND III SUBUNIT RPABC2"/>
    <property type="match status" value="1"/>
</dbReference>
<sequence>SKKSASLDEVDPPKSRRSASLKYHLSPNPGELKPVCKIMFLNTLGLKEWMVQKWVANEEGSDEAVDQIEDGAALPPIDVNGTEGQRNQKKRISEKKKVIAEWFDTLPKVPSHYCRASSSKMYLEPLWDSKAQLYRTYKDFCTNNDKPCGTITIFMEVFEEKNLSIYIPKKDQCDTCYAFAAKNISQEQYDKHIEDKNSARNEKDKDKQKAVNGEIHCLTADVESVKLTPMTKASAMYYKTKLCSHNYTVYNLANRHAKCYWFTEVEGDLSANSFASCLLDYLKEQCLEPRLPIVVYTDGCTNQNRNQYVSNALLHFSVNHGIQVTQKYLVKGHTQMEGDSVHARIEKKVKGKDIYMPYEYVKYTREARESPFPYEAVLLKHDFFKDFGNITYYDSVRPGRKKGDPCVVDVRSFLYNP</sequence>
<proteinExistence type="predicted"/>
<protein>
    <recommendedName>
        <fullName evidence="2">DUF7869 domain-containing protein</fullName>
    </recommendedName>
</protein>
<dbReference type="PANTHER" id="PTHR10773:SF19">
    <property type="match status" value="1"/>
</dbReference>